<dbReference type="InterPro" id="IPR036868">
    <property type="entry name" value="TusA-like_sf"/>
</dbReference>
<evidence type="ECO:0000259" key="1">
    <source>
        <dbReference type="Pfam" id="PF10006"/>
    </source>
</evidence>
<evidence type="ECO:0000313" key="3">
    <source>
        <dbReference type="Proteomes" id="UP000532440"/>
    </source>
</evidence>
<dbReference type="AlphaFoldDB" id="A0A7W8M8W2"/>
<evidence type="ECO:0000313" key="2">
    <source>
        <dbReference type="EMBL" id="MBB5271439.1"/>
    </source>
</evidence>
<dbReference type="Proteomes" id="UP000532440">
    <property type="component" value="Unassembled WGS sequence"/>
</dbReference>
<reference evidence="2 3" key="1">
    <citation type="submission" date="2020-08" db="EMBL/GenBank/DDBJ databases">
        <title>Genomic Encyclopedia of Type Strains, Phase IV (KMG-IV): sequencing the most valuable type-strain genomes for metagenomic binning, comparative biology and taxonomic classification.</title>
        <authorList>
            <person name="Goeker M."/>
        </authorList>
    </citation>
    <scope>NUCLEOTIDE SEQUENCE [LARGE SCALE GENOMIC DNA]</scope>
    <source>
        <strain evidence="2 3">DSM 29781</strain>
    </source>
</reference>
<name>A0A7W8M8W2_9BURK</name>
<comment type="caution">
    <text evidence="2">The sequence shown here is derived from an EMBL/GenBank/DDBJ whole genome shotgun (WGS) entry which is preliminary data.</text>
</comment>
<protein>
    <submittedName>
        <fullName evidence="2">Uncharacterized protein (DUF2249 family)</fullName>
    </submittedName>
</protein>
<dbReference type="RefSeq" id="WP_183965814.1">
    <property type="nucleotide sequence ID" value="NZ_BAABEW010000001.1"/>
</dbReference>
<gene>
    <name evidence="2" type="ORF">HNQ70_001449</name>
</gene>
<dbReference type="SUPFAM" id="SSF64307">
    <property type="entry name" value="SirA-like"/>
    <property type="match status" value="1"/>
</dbReference>
<sequence>MPEIEVDVRYRDPPEPMEKAIDALDLLQPGDTLRLLIHREPHPLYQILRESGFAYTVEQQPDYTYVISIRQRAPAA</sequence>
<dbReference type="Pfam" id="PF10006">
    <property type="entry name" value="DUF2249"/>
    <property type="match status" value="1"/>
</dbReference>
<dbReference type="InterPro" id="IPR018720">
    <property type="entry name" value="DUF2249"/>
</dbReference>
<proteinExistence type="predicted"/>
<keyword evidence="3" id="KW-1185">Reference proteome</keyword>
<accession>A0A7W8M8W2</accession>
<feature type="domain" description="DUF2249" evidence="1">
    <location>
        <begin position="5"/>
        <end position="70"/>
    </location>
</feature>
<organism evidence="2 3">
    <name type="scientific">Quisquiliibacterium transsilvanicum</name>
    <dbReference type="NCBI Taxonomy" id="1549638"/>
    <lineage>
        <taxon>Bacteria</taxon>
        <taxon>Pseudomonadati</taxon>
        <taxon>Pseudomonadota</taxon>
        <taxon>Betaproteobacteria</taxon>
        <taxon>Burkholderiales</taxon>
        <taxon>Burkholderiaceae</taxon>
        <taxon>Quisquiliibacterium</taxon>
    </lineage>
</organism>
<dbReference type="EMBL" id="JACHGB010000003">
    <property type="protein sequence ID" value="MBB5271439.1"/>
    <property type="molecule type" value="Genomic_DNA"/>
</dbReference>